<keyword evidence="3" id="KW-0804">Transcription</keyword>
<dbReference type="Gene3D" id="1.10.357.10">
    <property type="entry name" value="Tetracycline Repressor, domain 2"/>
    <property type="match status" value="1"/>
</dbReference>
<reference evidence="6 7" key="2">
    <citation type="journal article" date="2006" name="Environ. Microbiol.">
        <title>Sequence analysis of three plasmids harboured in Rhodococcus erythropolis strain PR4.</title>
        <authorList>
            <person name="Sekine M."/>
            <person name="Tanikawa S."/>
            <person name="Omata S."/>
            <person name="Saito M."/>
            <person name="Fujisawa T."/>
            <person name="Tsukatani N."/>
            <person name="Tajima T."/>
            <person name="Sekigawa T."/>
            <person name="Kosugi H."/>
            <person name="Matsuo Y."/>
            <person name="Nishiko R."/>
            <person name="Imamura K."/>
            <person name="Ito M."/>
            <person name="Narita H."/>
            <person name="Tago S."/>
            <person name="Fujita N."/>
            <person name="Harayama S."/>
        </authorList>
    </citation>
    <scope>NUCLEOTIDE SEQUENCE [LARGE SCALE GENOMIC DNA]</scope>
    <source>
        <strain evidence="7">PR4 / NBRC 100887</strain>
    </source>
</reference>
<dbReference type="PANTHER" id="PTHR30055:SF234">
    <property type="entry name" value="HTH-TYPE TRANSCRIPTIONAL REGULATOR BETI"/>
    <property type="match status" value="1"/>
</dbReference>
<feature type="DNA-binding region" description="H-T-H motif" evidence="4">
    <location>
        <begin position="42"/>
        <end position="61"/>
    </location>
</feature>
<evidence type="ECO:0000256" key="4">
    <source>
        <dbReference type="PROSITE-ProRule" id="PRU00335"/>
    </source>
</evidence>
<dbReference type="KEGG" id="rer:RER_56670"/>
<dbReference type="HOGENOM" id="CLU_115376_0_0_11"/>
<keyword evidence="1" id="KW-0805">Transcription regulation</keyword>
<dbReference type="Pfam" id="PF00440">
    <property type="entry name" value="TetR_N"/>
    <property type="match status" value="1"/>
</dbReference>
<evidence type="ECO:0000256" key="2">
    <source>
        <dbReference type="ARBA" id="ARBA00023125"/>
    </source>
</evidence>
<organism evidence="6 7">
    <name type="scientific">Rhodococcus erythropolis (strain PR4 / NBRC 100887)</name>
    <dbReference type="NCBI Taxonomy" id="234621"/>
    <lineage>
        <taxon>Bacteria</taxon>
        <taxon>Bacillati</taxon>
        <taxon>Actinomycetota</taxon>
        <taxon>Actinomycetes</taxon>
        <taxon>Mycobacteriales</taxon>
        <taxon>Nocardiaceae</taxon>
        <taxon>Rhodococcus</taxon>
        <taxon>Rhodococcus erythropolis group</taxon>
    </lineage>
</organism>
<dbReference type="InterPro" id="IPR009057">
    <property type="entry name" value="Homeodomain-like_sf"/>
</dbReference>
<dbReference type="SUPFAM" id="SSF46689">
    <property type="entry name" value="Homeodomain-like"/>
    <property type="match status" value="1"/>
</dbReference>
<proteinExistence type="predicted"/>
<dbReference type="InterPro" id="IPR050109">
    <property type="entry name" value="HTH-type_TetR-like_transc_reg"/>
</dbReference>
<dbReference type="PROSITE" id="PS50977">
    <property type="entry name" value="HTH_TETR_2"/>
    <property type="match status" value="1"/>
</dbReference>
<evidence type="ECO:0000256" key="3">
    <source>
        <dbReference type="ARBA" id="ARBA00023163"/>
    </source>
</evidence>
<evidence type="ECO:0000313" key="6">
    <source>
        <dbReference type="EMBL" id="BAH36375.1"/>
    </source>
</evidence>
<sequence>MSGMTKSDQELGRRERNKLEKQTRIFDAAAELFAEKGYSAVTTQEIADRADVAGGTLFRYAASKAELLLMVYNAEYRKQIELGEEREAKSTGTEDRVLELVSPLLIASRRNDENTGIYQREVLFGEPSECFRAEGLELSQRLQTRIAQILLEGHPNHTTRTITAARTISNVLHFEIARAALDRITADELTNIVAAQVRLTLAGLPTEKD</sequence>
<dbReference type="Proteomes" id="UP000002204">
    <property type="component" value="Chromosome"/>
</dbReference>
<dbReference type="GO" id="GO:0000976">
    <property type="term" value="F:transcription cis-regulatory region binding"/>
    <property type="evidence" value="ECO:0007669"/>
    <property type="project" value="TreeGrafter"/>
</dbReference>
<protein>
    <submittedName>
        <fullName evidence="6">Putative TetR family transcriptional regulator</fullName>
    </submittedName>
</protein>
<evidence type="ECO:0000256" key="1">
    <source>
        <dbReference type="ARBA" id="ARBA00023015"/>
    </source>
</evidence>
<dbReference type="EMBL" id="AP008957">
    <property type="protein sequence ID" value="BAH36375.1"/>
    <property type="molecule type" value="Genomic_DNA"/>
</dbReference>
<dbReference type="InterPro" id="IPR001647">
    <property type="entry name" value="HTH_TetR"/>
</dbReference>
<dbReference type="AlphaFoldDB" id="C0ZTV9"/>
<dbReference type="GO" id="GO:0003700">
    <property type="term" value="F:DNA-binding transcription factor activity"/>
    <property type="evidence" value="ECO:0007669"/>
    <property type="project" value="TreeGrafter"/>
</dbReference>
<keyword evidence="2 4" id="KW-0238">DNA-binding</keyword>
<gene>
    <name evidence="6" type="ordered locus">RER_56670</name>
</gene>
<evidence type="ECO:0000259" key="5">
    <source>
        <dbReference type="PROSITE" id="PS50977"/>
    </source>
</evidence>
<feature type="domain" description="HTH tetR-type" evidence="5">
    <location>
        <begin position="19"/>
        <end position="79"/>
    </location>
</feature>
<reference evidence="7" key="1">
    <citation type="submission" date="2005-03" db="EMBL/GenBank/DDBJ databases">
        <title>Comparison of the complete genome sequences of Rhodococcus erythropolis PR4 and Rhodococcus opacus B4.</title>
        <authorList>
            <person name="Takarada H."/>
            <person name="Sekine M."/>
            <person name="Hosoyama A."/>
            <person name="Yamada R."/>
            <person name="Fujisawa T."/>
            <person name="Omata S."/>
            <person name="Shimizu A."/>
            <person name="Tsukatani N."/>
            <person name="Tanikawa S."/>
            <person name="Fujita N."/>
            <person name="Harayama S."/>
        </authorList>
    </citation>
    <scope>NUCLEOTIDE SEQUENCE [LARGE SCALE GENOMIC DNA]</scope>
    <source>
        <strain evidence="7">PR4 / NBRC 100887</strain>
    </source>
</reference>
<accession>C0ZTV9</accession>
<name>C0ZTV9_RHOE4</name>
<dbReference type="PRINTS" id="PR00455">
    <property type="entry name" value="HTHTETR"/>
</dbReference>
<dbReference type="PANTHER" id="PTHR30055">
    <property type="entry name" value="HTH-TYPE TRANSCRIPTIONAL REGULATOR RUTR"/>
    <property type="match status" value="1"/>
</dbReference>
<dbReference type="eggNOG" id="COG1309">
    <property type="taxonomic scope" value="Bacteria"/>
</dbReference>
<evidence type="ECO:0000313" key="7">
    <source>
        <dbReference type="Proteomes" id="UP000002204"/>
    </source>
</evidence>